<protein>
    <submittedName>
        <fullName evidence="3">Cutinase</fullName>
    </submittedName>
</protein>
<name>A0A6A6W1T4_9PEZI</name>
<dbReference type="SMART" id="SM01110">
    <property type="entry name" value="Cutinase"/>
    <property type="match status" value="1"/>
</dbReference>
<feature type="non-terminal residue" evidence="3">
    <location>
        <position position="1"/>
    </location>
</feature>
<feature type="non-terminal residue" evidence="3">
    <location>
        <position position="196"/>
    </location>
</feature>
<evidence type="ECO:0000313" key="3">
    <source>
        <dbReference type="EMBL" id="KAF2756878.1"/>
    </source>
</evidence>
<keyword evidence="1" id="KW-0378">Hydrolase</keyword>
<reference evidence="3" key="1">
    <citation type="journal article" date="2020" name="Stud. Mycol.">
        <title>101 Dothideomycetes genomes: a test case for predicting lifestyles and emergence of pathogens.</title>
        <authorList>
            <person name="Haridas S."/>
            <person name="Albert R."/>
            <person name="Binder M."/>
            <person name="Bloem J."/>
            <person name="Labutti K."/>
            <person name="Salamov A."/>
            <person name="Andreopoulos B."/>
            <person name="Baker S."/>
            <person name="Barry K."/>
            <person name="Bills G."/>
            <person name="Bluhm B."/>
            <person name="Cannon C."/>
            <person name="Castanera R."/>
            <person name="Culley D."/>
            <person name="Daum C."/>
            <person name="Ezra D."/>
            <person name="Gonzalez J."/>
            <person name="Henrissat B."/>
            <person name="Kuo A."/>
            <person name="Liang C."/>
            <person name="Lipzen A."/>
            <person name="Lutzoni F."/>
            <person name="Magnuson J."/>
            <person name="Mondo S."/>
            <person name="Nolan M."/>
            <person name="Ohm R."/>
            <person name="Pangilinan J."/>
            <person name="Park H.-J."/>
            <person name="Ramirez L."/>
            <person name="Alfaro M."/>
            <person name="Sun H."/>
            <person name="Tritt A."/>
            <person name="Yoshinaga Y."/>
            <person name="Zwiers L.-H."/>
            <person name="Turgeon B."/>
            <person name="Goodwin S."/>
            <person name="Spatafora J."/>
            <person name="Crous P."/>
            <person name="Grigoriev I."/>
        </authorList>
    </citation>
    <scope>NUCLEOTIDE SEQUENCE</scope>
    <source>
        <strain evidence="3">CBS 121739</strain>
    </source>
</reference>
<dbReference type="GO" id="GO:0052689">
    <property type="term" value="F:carboxylic ester hydrolase activity"/>
    <property type="evidence" value="ECO:0007669"/>
    <property type="project" value="UniProtKB-ARBA"/>
</dbReference>
<dbReference type="EMBL" id="ML996574">
    <property type="protein sequence ID" value="KAF2756878.1"/>
    <property type="molecule type" value="Genomic_DNA"/>
</dbReference>
<dbReference type="InterPro" id="IPR029058">
    <property type="entry name" value="AB_hydrolase_fold"/>
</dbReference>
<sequence length="196" mass="21233">YVIVARASGEKPGYGILGPVKDEILSRVPDSTATAVSYPATITDPPYTESEPEGVGNMTELVKAYGDACPDGRMVLMGYSQGAQVVGDVLLGNKIDFFPITQPIDEKYRNQVTAAILMGDPTFVKNEPVNVGNATNVSTFPRPNNDWEELGLVGRVQSYCDARDYFCDRGDSVEIHVSYIGEYGTTAADYVVGKFN</sequence>
<keyword evidence="2" id="KW-1015">Disulfide bond</keyword>
<dbReference type="AlphaFoldDB" id="A0A6A6W1T4"/>
<organism evidence="3 4">
    <name type="scientific">Pseudovirgaria hyperparasitica</name>
    <dbReference type="NCBI Taxonomy" id="470096"/>
    <lineage>
        <taxon>Eukaryota</taxon>
        <taxon>Fungi</taxon>
        <taxon>Dikarya</taxon>
        <taxon>Ascomycota</taxon>
        <taxon>Pezizomycotina</taxon>
        <taxon>Dothideomycetes</taxon>
        <taxon>Dothideomycetes incertae sedis</taxon>
        <taxon>Acrospermales</taxon>
        <taxon>Acrospermaceae</taxon>
        <taxon>Pseudovirgaria</taxon>
    </lineage>
</organism>
<dbReference type="Gene3D" id="3.40.50.1820">
    <property type="entry name" value="alpha/beta hydrolase"/>
    <property type="match status" value="1"/>
</dbReference>
<dbReference type="PANTHER" id="PTHR33630">
    <property type="entry name" value="CUTINASE RV1984C-RELATED-RELATED"/>
    <property type="match status" value="1"/>
</dbReference>
<dbReference type="PANTHER" id="PTHR33630:SF9">
    <property type="entry name" value="CUTINASE 4"/>
    <property type="match status" value="1"/>
</dbReference>
<evidence type="ECO:0000313" key="4">
    <source>
        <dbReference type="Proteomes" id="UP000799437"/>
    </source>
</evidence>
<dbReference type="RefSeq" id="XP_033599329.1">
    <property type="nucleotide sequence ID" value="XM_033741551.1"/>
</dbReference>
<dbReference type="SUPFAM" id="SSF53474">
    <property type="entry name" value="alpha/beta-Hydrolases"/>
    <property type="match status" value="1"/>
</dbReference>
<dbReference type="Pfam" id="PF01083">
    <property type="entry name" value="Cutinase"/>
    <property type="match status" value="1"/>
</dbReference>
<dbReference type="InterPro" id="IPR000675">
    <property type="entry name" value="Cutinase/axe"/>
</dbReference>
<dbReference type="OrthoDB" id="2586582at2759"/>
<keyword evidence="4" id="KW-1185">Reference proteome</keyword>
<evidence type="ECO:0000256" key="1">
    <source>
        <dbReference type="ARBA" id="ARBA00022801"/>
    </source>
</evidence>
<gene>
    <name evidence="3" type="ORF">EJ05DRAFT_430533</name>
</gene>
<accession>A0A6A6W1T4</accession>
<evidence type="ECO:0000256" key="2">
    <source>
        <dbReference type="ARBA" id="ARBA00023157"/>
    </source>
</evidence>
<dbReference type="GeneID" id="54482605"/>
<proteinExistence type="predicted"/>
<dbReference type="Proteomes" id="UP000799437">
    <property type="component" value="Unassembled WGS sequence"/>
</dbReference>